<comment type="caution">
    <text evidence="3">The sequence shown here is derived from an EMBL/GenBank/DDBJ whole genome shotgun (WGS) entry which is preliminary data.</text>
</comment>
<evidence type="ECO:0000259" key="2">
    <source>
        <dbReference type="Pfam" id="PF17048"/>
    </source>
</evidence>
<dbReference type="EMBL" id="JACAZI010000031">
    <property type="protein sequence ID" value="KAF7332847.1"/>
    <property type="molecule type" value="Genomic_DNA"/>
</dbReference>
<protein>
    <submittedName>
        <fullName evidence="3">Neutral ceramidase</fullName>
    </submittedName>
</protein>
<dbReference type="InterPro" id="IPR006823">
    <property type="entry name" value="Ceramidase_alk"/>
</dbReference>
<dbReference type="GO" id="GO:0046514">
    <property type="term" value="P:ceramide catabolic process"/>
    <property type="evidence" value="ECO:0007669"/>
    <property type="project" value="InterPro"/>
</dbReference>
<dbReference type="GO" id="GO:0042759">
    <property type="term" value="P:long-chain fatty acid biosynthetic process"/>
    <property type="evidence" value="ECO:0007669"/>
    <property type="project" value="TreeGrafter"/>
</dbReference>
<dbReference type="Gene3D" id="2.60.40.2300">
    <property type="entry name" value="Neutral/alkaline non-lysosomal ceramidase, C-terminal domain"/>
    <property type="match status" value="1"/>
</dbReference>
<gene>
    <name evidence="3" type="ORF">MVEN_02389600</name>
</gene>
<name>A0A8H7CEA4_9AGAR</name>
<proteinExistence type="inferred from homology"/>
<dbReference type="GO" id="GO:0016020">
    <property type="term" value="C:membrane"/>
    <property type="evidence" value="ECO:0007669"/>
    <property type="project" value="GOC"/>
</dbReference>
<organism evidence="3 4">
    <name type="scientific">Mycena venus</name>
    <dbReference type="NCBI Taxonomy" id="2733690"/>
    <lineage>
        <taxon>Eukaryota</taxon>
        <taxon>Fungi</taxon>
        <taxon>Dikarya</taxon>
        <taxon>Basidiomycota</taxon>
        <taxon>Agaricomycotina</taxon>
        <taxon>Agaricomycetes</taxon>
        <taxon>Agaricomycetidae</taxon>
        <taxon>Agaricales</taxon>
        <taxon>Marasmiineae</taxon>
        <taxon>Mycenaceae</taxon>
        <taxon>Mycena</taxon>
    </lineage>
</organism>
<dbReference type="GO" id="GO:0005576">
    <property type="term" value="C:extracellular region"/>
    <property type="evidence" value="ECO:0007669"/>
    <property type="project" value="TreeGrafter"/>
</dbReference>
<dbReference type="PANTHER" id="PTHR12670:SF1">
    <property type="entry name" value="NEUTRAL CERAMIDASE"/>
    <property type="match status" value="1"/>
</dbReference>
<dbReference type="GO" id="GO:0046512">
    <property type="term" value="P:sphingosine biosynthetic process"/>
    <property type="evidence" value="ECO:0007669"/>
    <property type="project" value="TreeGrafter"/>
</dbReference>
<dbReference type="Proteomes" id="UP000620124">
    <property type="component" value="Unassembled WGS sequence"/>
</dbReference>
<feature type="domain" description="Neutral/alkaline non-lysosomal ceramidase C-terminal" evidence="2">
    <location>
        <begin position="44"/>
        <end position="217"/>
    </location>
</feature>
<accession>A0A8H7CEA4</accession>
<keyword evidence="4" id="KW-1185">Reference proteome</keyword>
<dbReference type="Pfam" id="PF17048">
    <property type="entry name" value="Ceramidse_alk_C"/>
    <property type="match status" value="1"/>
</dbReference>
<evidence type="ECO:0000256" key="1">
    <source>
        <dbReference type="ARBA" id="ARBA00009835"/>
    </source>
</evidence>
<comment type="similarity">
    <text evidence="1">Belongs to the neutral ceramidase family.</text>
</comment>
<evidence type="ECO:0000313" key="3">
    <source>
        <dbReference type="EMBL" id="KAF7332847.1"/>
    </source>
</evidence>
<dbReference type="InterPro" id="IPR031331">
    <property type="entry name" value="NEUT/ALK_ceramidase_C"/>
</dbReference>
<dbReference type="OrthoDB" id="191371at2759"/>
<sequence length="220" mass="23949">MAGRRIREAIRAQLISSGILGEDAHVVIAGTANTYIWAYIDKYTSLVPFLADGAPSSGEKPPSDPALKEQISKAISMQTDVKFDAAPFGKHFGQAVQDVRTTAPYHAGGQSLRGLLDNLRLEGTFLAVDRLDSGVWVMVRSDSHPSTVYQWEKESTDDRERYTRCVPFCIQLSPLYSDLISVLSILAGTYQLRYFGDSKPLAGAISAFVGSSSDLTVVAQ</sequence>
<dbReference type="PANTHER" id="PTHR12670">
    <property type="entry name" value="CERAMIDASE"/>
    <property type="match status" value="1"/>
</dbReference>
<dbReference type="GO" id="GO:0017040">
    <property type="term" value="F:N-acylsphingosine amidohydrolase activity"/>
    <property type="evidence" value="ECO:0007669"/>
    <property type="project" value="InterPro"/>
</dbReference>
<reference evidence="3" key="1">
    <citation type="submission" date="2020-05" db="EMBL/GenBank/DDBJ databases">
        <title>Mycena genomes resolve the evolution of fungal bioluminescence.</title>
        <authorList>
            <person name="Tsai I.J."/>
        </authorList>
    </citation>
    <scope>NUCLEOTIDE SEQUENCE</scope>
    <source>
        <strain evidence="3">CCC161011</strain>
    </source>
</reference>
<dbReference type="InterPro" id="IPR038445">
    <property type="entry name" value="NCDase_C_sf"/>
</dbReference>
<dbReference type="AlphaFoldDB" id="A0A8H7CEA4"/>
<evidence type="ECO:0000313" key="4">
    <source>
        <dbReference type="Proteomes" id="UP000620124"/>
    </source>
</evidence>